<reference evidence="2 3" key="1">
    <citation type="journal article" date="2021" name="Nat. Plants">
        <title>The Taxus genome provides insights into paclitaxel biosynthesis.</title>
        <authorList>
            <person name="Xiong X."/>
            <person name="Gou J."/>
            <person name="Liao Q."/>
            <person name="Li Y."/>
            <person name="Zhou Q."/>
            <person name="Bi G."/>
            <person name="Li C."/>
            <person name="Du R."/>
            <person name="Wang X."/>
            <person name="Sun T."/>
            <person name="Guo L."/>
            <person name="Liang H."/>
            <person name="Lu P."/>
            <person name="Wu Y."/>
            <person name="Zhang Z."/>
            <person name="Ro D.K."/>
            <person name="Shang Y."/>
            <person name="Huang S."/>
            <person name="Yan J."/>
        </authorList>
    </citation>
    <scope>NUCLEOTIDE SEQUENCE [LARGE SCALE GENOMIC DNA]</scope>
    <source>
        <strain evidence="2">Ta-2019</strain>
    </source>
</reference>
<dbReference type="AlphaFoldDB" id="A0AA38FE03"/>
<dbReference type="Proteomes" id="UP000824469">
    <property type="component" value="Unassembled WGS sequence"/>
</dbReference>
<gene>
    <name evidence="2" type="ORF">KI387_029834</name>
</gene>
<sequence>IDEDNYALVSDSDSLSSDISYASLEEAQCNFIQQASEDSDSTDDSGYSSIPSFS</sequence>
<evidence type="ECO:0000256" key="1">
    <source>
        <dbReference type="SAM" id="MobiDB-lite"/>
    </source>
</evidence>
<protein>
    <submittedName>
        <fullName evidence="2">Uncharacterized protein</fullName>
    </submittedName>
</protein>
<name>A0AA38FE03_TAXCH</name>
<organism evidence="2 3">
    <name type="scientific">Taxus chinensis</name>
    <name type="common">Chinese yew</name>
    <name type="synonym">Taxus wallichiana var. chinensis</name>
    <dbReference type="NCBI Taxonomy" id="29808"/>
    <lineage>
        <taxon>Eukaryota</taxon>
        <taxon>Viridiplantae</taxon>
        <taxon>Streptophyta</taxon>
        <taxon>Embryophyta</taxon>
        <taxon>Tracheophyta</taxon>
        <taxon>Spermatophyta</taxon>
        <taxon>Pinopsida</taxon>
        <taxon>Pinidae</taxon>
        <taxon>Conifers II</taxon>
        <taxon>Cupressales</taxon>
        <taxon>Taxaceae</taxon>
        <taxon>Taxus</taxon>
    </lineage>
</organism>
<comment type="caution">
    <text evidence="2">The sequence shown here is derived from an EMBL/GenBank/DDBJ whole genome shotgun (WGS) entry which is preliminary data.</text>
</comment>
<feature type="non-terminal residue" evidence="2">
    <location>
        <position position="1"/>
    </location>
</feature>
<keyword evidence="3" id="KW-1185">Reference proteome</keyword>
<proteinExistence type="predicted"/>
<evidence type="ECO:0000313" key="3">
    <source>
        <dbReference type="Proteomes" id="UP000824469"/>
    </source>
</evidence>
<evidence type="ECO:0000313" key="2">
    <source>
        <dbReference type="EMBL" id="KAH9298152.1"/>
    </source>
</evidence>
<accession>A0AA38FE03</accession>
<feature type="region of interest" description="Disordered" evidence="1">
    <location>
        <begin position="34"/>
        <end position="54"/>
    </location>
</feature>
<feature type="compositionally biased region" description="Low complexity" evidence="1">
    <location>
        <begin position="44"/>
        <end position="54"/>
    </location>
</feature>
<dbReference type="EMBL" id="JAHRHJ020000010">
    <property type="protein sequence ID" value="KAH9298152.1"/>
    <property type="molecule type" value="Genomic_DNA"/>
</dbReference>